<feature type="region of interest" description="Disordered" evidence="1">
    <location>
        <begin position="60"/>
        <end position="91"/>
    </location>
</feature>
<sequence length="91" mass="10106">MEAEPEGTLPKEPERDGMQAAKQGQPHERNSMPRAIQYTALQGTETEPQANNLVFQASKSAGKSAWKTTMEDAPQSLNHSTQQHELLVFDQ</sequence>
<dbReference type="EMBL" id="JACGWN010000001">
    <property type="protein sequence ID" value="KAL0462579.1"/>
    <property type="molecule type" value="Genomic_DNA"/>
</dbReference>
<accession>A0AAW2Y9V3</accession>
<evidence type="ECO:0000313" key="2">
    <source>
        <dbReference type="EMBL" id="KAL0462579.1"/>
    </source>
</evidence>
<reference evidence="2" key="1">
    <citation type="submission" date="2020-06" db="EMBL/GenBank/DDBJ databases">
        <authorList>
            <person name="Li T."/>
            <person name="Hu X."/>
            <person name="Zhang T."/>
            <person name="Song X."/>
            <person name="Zhang H."/>
            <person name="Dai N."/>
            <person name="Sheng W."/>
            <person name="Hou X."/>
            <person name="Wei L."/>
        </authorList>
    </citation>
    <scope>NUCLEOTIDE SEQUENCE</scope>
    <source>
        <strain evidence="2">KEN1</strain>
        <tissue evidence="2">Leaf</tissue>
    </source>
</reference>
<reference evidence="2" key="2">
    <citation type="journal article" date="2024" name="Plant">
        <title>Genomic evolution and insights into agronomic trait innovations of Sesamum species.</title>
        <authorList>
            <person name="Miao H."/>
            <person name="Wang L."/>
            <person name="Qu L."/>
            <person name="Liu H."/>
            <person name="Sun Y."/>
            <person name="Le M."/>
            <person name="Wang Q."/>
            <person name="Wei S."/>
            <person name="Zheng Y."/>
            <person name="Lin W."/>
            <person name="Duan Y."/>
            <person name="Cao H."/>
            <person name="Xiong S."/>
            <person name="Wang X."/>
            <person name="Wei L."/>
            <person name="Li C."/>
            <person name="Ma Q."/>
            <person name="Ju M."/>
            <person name="Zhao R."/>
            <person name="Li G."/>
            <person name="Mu C."/>
            <person name="Tian Q."/>
            <person name="Mei H."/>
            <person name="Zhang T."/>
            <person name="Gao T."/>
            <person name="Zhang H."/>
        </authorList>
    </citation>
    <scope>NUCLEOTIDE SEQUENCE</scope>
    <source>
        <strain evidence="2">KEN1</strain>
    </source>
</reference>
<dbReference type="AlphaFoldDB" id="A0AAW2Y9V3"/>
<comment type="caution">
    <text evidence="2">The sequence shown here is derived from an EMBL/GenBank/DDBJ whole genome shotgun (WGS) entry which is preliminary data.</text>
</comment>
<name>A0AAW2Y9V3_9LAMI</name>
<protein>
    <submittedName>
        <fullName evidence="2">Uncharacterized protein</fullName>
    </submittedName>
</protein>
<proteinExistence type="predicted"/>
<organism evidence="2">
    <name type="scientific">Sesamum latifolium</name>
    <dbReference type="NCBI Taxonomy" id="2727402"/>
    <lineage>
        <taxon>Eukaryota</taxon>
        <taxon>Viridiplantae</taxon>
        <taxon>Streptophyta</taxon>
        <taxon>Embryophyta</taxon>
        <taxon>Tracheophyta</taxon>
        <taxon>Spermatophyta</taxon>
        <taxon>Magnoliopsida</taxon>
        <taxon>eudicotyledons</taxon>
        <taxon>Gunneridae</taxon>
        <taxon>Pentapetalae</taxon>
        <taxon>asterids</taxon>
        <taxon>lamiids</taxon>
        <taxon>Lamiales</taxon>
        <taxon>Pedaliaceae</taxon>
        <taxon>Sesamum</taxon>
    </lineage>
</organism>
<feature type="region of interest" description="Disordered" evidence="1">
    <location>
        <begin position="1"/>
        <end position="35"/>
    </location>
</feature>
<feature type="compositionally biased region" description="Polar residues" evidence="1">
    <location>
        <begin position="75"/>
        <end position="84"/>
    </location>
</feature>
<evidence type="ECO:0000256" key="1">
    <source>
        <dbReference type="SAM" id="MobiDB-lite"/>
    </source>
</evidence>
<gene>
    <name evidence="2" type="ORF">Slati_0145500</name>
</gene>